<dbReference type="Pfam" id="PF00072">
    <property type="entry name" value="Response_reg"/>
    <property type="match status" value="1"/>
</dbReference>
<feature type="domain" description="Histidine kinase" evidence="5">
    <location>
        <begin position="144"/>
        <end position="362"/>
    </location>
</feature>
<feature type="modified residue" description="4-aspartylphosphate" evidence="4">
    <location>
        <position position="436"/>
    </location>
</feature>
<organism evidence="7 8">
    <name type="scientific">Herminiimonas aquatilis</name>
    <dbReference type="NCBI Taxonomy" id="345342"/>
    <lineage>
        <taxon>Bacteria</taxon>
        <taxon>Pseudomonadati</taxon>
        <taxon>Pseudomonadota</taxon>
        <taxon>Betaproteobacteria</taxon>
        <taxon>Burkholderiales</taxon>
        <taxon>Oxalobacteraceae</taxon>
        <taxon>Herminiimonas</taxon>
    </lineage>
</organism>
<dbReference type="Gene3D" id="3.30.565.10">
    <property type="entry name" value="Histidine kinase-like ATPase, C-terminal domain"/>
    <property type="match status" value="1"/>
</dbReference>
<proteinExistence type="predicted"/>
<keyword evidence="3 4" id="KW-0597">Phosphoprotein</keyword>
<dbReference type="SUPFAM" id="SSF52172">
    <property type="entry name" value="CheY-like"/>
    <property type="match status" value="1"/>
</dbReference>
<reference evidence="8" key="1">
    <citation type="journal article" date="2019" name="Int. J. Syst. Evol. Microbiol.">
        <title>The Global Catalogue of Microorganisms (GCM) 10K type strain sequencing project: providing services to taxonomists for standard genome sequencing and annotation.</title>
        <authorList>
            <consortium name="The Broad Institute Genomics Platform"/>
            <consortium name="The Broad Institute Genome Sequencing Center for Infectious Disease"/>
            <person name="Wu L."/>
            <person name="Ma J."/>
        </authorList>
    </citation>
    <scope>NUCLEOTIDE SEQUENCE [LARGE SCALE GENOMIC DNA]</scope>
    <source>
        <strain evidence="8">CCUG 36956</strain>
    </source>
</reference>
<dbReference type="Gene3D" id="1.10.287.130">
    <property type="match status" value="1"/>
</dbReference>
<dbReference type="CDD" id="cd17580">
    <property type="entry name" value="REC_2_DhkD-like"/>
    <property type="match status" value="1"/>
</dbReference>
<evidence type="ECO:0000256" key="1">
    <source>
        <dbReference type="ARBA" id="ARBA00000085"/>
    </source>
</evidence>
<dbReference type="Proteomes" id="UP001596379">
    <property type="component" value="Unassembled WGS sequence"/>
</dbReference>
<evidence type="ECO:0000256" key="2">
    <source>
        <dbReference type="ARBA" id="ARBA00012438"/>
    </source>
</evidence>
<dbReference type="PROSITE" id="PS50109">
    <property type="entry name" value="HIS_KIN"/>
    <property type="match status" value="1"/>
</dbReference>
<name>A0ABW2J4G6_9BURK</name>
<feature type="domain" description="Response regulatory" evidence="6">
    <location>
        <begin position="387"/>
        <end position="503"/>
    </location>
</feature>
<comment type="catalytic activity">
    <reaction evidence="1">
        <text>ATP + protein L-histidine = ADP + protein N-phospho-L-histidine.</text>
        <dbReference type="EC" id="2.7.13.3"/>
    </reaction>
</comment>
<dbReference type="RefSeq" id="WP_382233140.1">
    <property type="nucleotide sequence ID" value="NZ_JBHTCC010000001.1"/>
</dbReference>
<evidence type="ECO:0000313" key="8">
    <source>
        <dbReference type="Proteomes" id="UP001596379"/>
    </source>
</evidence>
<keyword evidence="8" id="KW-1185">Reference proteome</keyword>
<evidence type="ECO:0000256" key="4">
    <source>
        <dbReference type="PROSITE-ProRule" id="PRU00169"/>
    </source>
</evidence>
<sequence>MHKRILIYAPDGQNANLAAQVFDVSDIKHHICANGDELMLELARGAGALLTVEEALSAAILHSLMQYIDAQATWSDLPILLLTKRGADSASVRHAIDRLGNVTLLERPIRISALLSAGRSALRARMRQYQVRDADYRKDEFLASLGHELRNPLAPIRTSVGLLKHLYPDLAPVAKTYAVVERQIVHLTRLVDDLLDVARITSGKVVLQPASIMLSDVVTHVMEICGGLAESRRHQIEINYPSEPVLLKADRARLVQTLANVLANAVKFTLTPNRIMFNARVDDGNVIFSIRDFGMGLEAASLSRIFDIFVQAQTSAGQAPSGLGIGLSLARQFTEMHGGTIKVKSEGLGHGSEFILTLPIVVQADLAGVENNVSLAQTDVQKCADSRILIVDDNQDACDTLCALFEADGYTVAVAYDGYQAVELAKEVHPGIIVLDIGLPGIDGYEAARRIRMLPGGEKIQMIALTGWGQVNDKRLAMEAGFDCHLVKPVDFTMLRSCIAEGHTA</sequence>
<dbReference type="InterPro" id="IPR005467">
    <property type="entry name" value="His_kinase_dom"/>
</dbReference>
<dbReference type="InterPro" id="IPR004358">
    <property type="entry name" value="Sig_transdc_His_kin-like_C"/>
</dbReference>
<dbReference type="Pfam" id="PF00512">
    <property type="entry name" value="HisKA"/>
    <property type="match status" value="1"/>
</dbReference>
<accession>A0ABW2J4G6</accession>
<dbReference type="PRINTS" id="PR00344">
    <property type="entry name" value="BCTRLSENSOR"/>
</dbReference>
<dbReference type="EC" id="2.7.13.3" evidence="2"/>
<dbReference type="InterPro" id="IPR003661">
    <property type="entry name" value="HisK_dim/P_dom"/>
</dbReference>
<evidence type="ECO:0000259" key="5">
    <source>
        <dbReference type="PROSITE" id="PS50109"/>
    </source>
</evidence>
<dbReference type="SMART" id="SM00448">
    <property type="entry name" value="REC"/>
    <property type="match status" value="1"/>
</dbReference>
<dbReference type="PANTHER" id="PTHR43547">
    <property type="entry name" value="TWO-COMPONENT HISTIDINE KINASE"/>
    <property type="match status" value="1"/>
</dbReference>
<dbReference type="Pfam" id="PF02518">
    <property type="entry name" value="HATPase_c"/>
    <property type="match status" value="1"/>
</dbReference>
<dbReference type="InterPro" id="IPR036890">
    <property type="entry name" value="HATPase_C_sf"/>
</dbReference>
<dbReference type="CDD" id="cd00082">
    <property type="entry name" value="HisKA"/>
    <property type="match status" value="1"/>
</dbReference>
<dbReference type="InterPro" id="IPR036097">
    <property type="entry name" value="HisK_dim/P_sf"/>
</dbReference>
<evidence type="ECO:0000256" key="3">
    <source>
        <dbReference type="ARBA" id="ARBA00022553"/>
    </source>
</evidence>
<protein>
    <recommendedName>
        <fullName evidence="2">histidine kinase</fullName>
        <ecNumber evidence="2">2.7.13.3</ecNumber>
    </recommendedName>
</protein>
<dbReference type="InterPro" id="IPR011006">
    <property type="entry name" value="CheY-like_superfamily"/>
</dbReference>
<evidence type="ECO:0000313" key="7">
    <source>
        <dbReference type="EMBL" id="MFC7298018.1"/>
    </source>
</evidence>
<dbReference type="PANTHER" id="PTHR43547:SF2">
    <property type="entry name" value="HYBRID SIGNAL TRANSDUCTION HISTIDINE KINASE C"/>
    <property type="match status" value="1"/>
</dbReference>
<dbReference type="EMBL" id="JBHTCC010000001">
    <property type="protein sequence ID" value="MFC7298018.1"/>
    <property type="molecule type" value="Genomic_DNA"/>
</dbReference>
<dbReference type="SUPFAM" id="SSF47384">
    <property type="entry name" value="Homodimeric domain of signal transducing histidine kinase"/>
    <property type="match status" value="1"/>
</dbReference>
<dbReference type="Gene3D" id="3.40.50.2300">
    <property type="match status" value="1"/>
</dbReference>
<dbReference type="SMART" id="SM00388">
    <property type="entry name" value="HisKA"/>
    <property type="match status" value="1"/>
</dbReference>
<dbReference type="SMART" id="SM00387">
    <property type="entry name" value="HATPase_c"/>
    <property type="match status" value="1"/>
</dbReference>
<dbReference type="InterPro" id="IPR001789">
    <property type="entry name" value="Sig_transdc_resp-reg_receiver"/>
</dbReference>
<dbReference type="SUPFAM" id="SSF55874">
    <property type="entry name" value="ATPase domain of HSP90 chaperone/DNA topoisomerase II/histidine kinase"/>
    <property type="match status" value="1"/>
</dbReference>
<dbReference type="PROSITE" id="PS50110">
    <property type="entry name" value="RESPONSE_REGULATORY"/>
    <property type="match status" value="1"/>
</dbReference>
<evidence type="ECO:0000259" key="6">
    <source>
        <dbReference type="PROSITE" id="PS50110"/>
    </source>
</evidence>
<comment type="caution">
    <text evidence="7">The sequence shown here is derived from an EMBL/GenBank/DDBJ whole genome shotgun (WGS) entry which is preliminary data.</text>
</comment>
<gene>
    <name evidence="7" type="ORF">ACFQO0_06185</name>
</gene>
<dbReference type="InterPro" id="IPR003594">
    <property type="entry name" value="HATPase_dom"/>
</dbReference>